<comment type="subcellular location">
    <subcellularLocation>
        <location evidence="1 12">Cell outer membrane</location>
        <topology evidence="1 12">Multi-pass membrane protein</topology>
    </subcellularLocation>
</comment>
<evidence type="ECO:0000256" key="3">
    <source>
        <dbReference type="ARBA" id="ARBA00022448"/>
    </source>
</evidence>
<dbReference type="InterPro" id="IPR039426">
    <property type="entry name" value="TonB-dep_rcpt-like"/>
</dbReference>
<dbReference type="Proteomes" id="UP000306147">
    <property type="component" value="Unassembled WGS sequence"/>
</dbReference>
<dbReference type="Pfam" id="PF07715">
    <property type="entry name" value="Plug"/>
    <property type="match status" value="1"/>
</dbReference>
<dbReference type="Gene3D" id="2.170.130.10">
    <property type="entry name" value="TonB-dependent receptor, plug domain"/>
    <property type="match status" value="1"/>
</dbReference>
<accession>A0A4S1X3D5</accession>
<evidence type="ECO:0000256" key="12">
    <source>
        <dbReference type="PROSITE-ProRule" id="PRU01360"/>
    </source>
</evidence>
<evidence type="ECO:0000256" key="13">
    <source>
        <dbReference type="PROSITE-ProRule" id="PRU10144"/>
    </source>
</evidence>
<evidence type="ECO:0000313" key="16">
    <source>
        <dbReference type="EMBL" id="TGX48736.1"/>
    </source>
</evidence>
<keyword evidence="5" id="KW-0410">Iron transport</keyword>
<protein>
    <submittedName>
        <fullName evidence="16">TonB-dependent receptor</fullName>
    </submittedName>
</protein>
<dbReference type="EMBL" id="SRXT01000010">
    <property type="protein sequence ID" value="TGX48736.1"/>
    <property type="molecule type" value="Genomic_DNA"/>
</dbReference>
<dbReference type="Pfam" id="PF00593">
    <property type="entry name" value="TonB_dep_Rec_b-barrel"/>
    <property type="match status" value="1"/>
</dbReference>
<dbReference type="PANTHER" id="PTHR30069:SF41">
    <property type="entry name" value="HEME_HEMOPEXIN UTILIZATION PROTEIN C"/>
    <property type="match status" value="1"/>
</dbReference>
<dbReference type="OrthoDB" id="9760333at2"/>
<dbReference type="InterPro" id="IPR000531">
    <property type="entry name" value="Beta-barrel_TonB"/>
</dbReference>
<keyword evidence="4 12" id="KW-1134">Transmembrane beta strand</keyword>
<dbReference type="Gene3D" id="2.40.170.20">
    <property type="entry name" value="TonB-dependent receptor, beta-barrel domain"/>
    <property type="match status" value="1"/>
</dbReference>
<sequence>MGESVRLGVRYSAVPARRGSTLAFMFLATTAMSGFVGARAVHAQVAPQAGFSIPPQALGDALADFGQQSGLQISADAELVRGIDSPGASGQMSPAQALARLLAGSGLTYRINERVVTLVRASQVLGADDQQTIVTEALRVEGAAGARETGDERDGNRRDDVYALDSSTSFAGRAEVERYRGVSPSDMLKGLVNVFSGDARNSGALDPSIRGIQGPGRVPVIIDGSEQALTVWRGYNGASNRSYIDPSLIAGVQVLAGPVSDRGVRASIGGAVVVNTLDADDILKSGQTFGVELHLEGGNNSTDPRLPTLLTGQDYRTVPGFPGSPGTPGLPTTPLTDPSLRITPGPKSDNDFLSLGDRAARIAVAGRVGDFDLFGAYAYRERGNYFAGTGAAGYYSQEGLGTRPDTLLRQLALEFEPGTEVPNTSSKLESVLLKGTWRIADDQYLQLGFRDSSSTYGEIMPSRISLATGVGNVQWPLSHVDTRAYTAEYKWQPESRWIDLKANLWATDTASHTYTAGGFPNFASFDDPILRNTAINNSQNDRYGFTASNKFGLSSRLDLTLAGDWQHEKLTSSDPYTGKFDGWRQFPRAGRREEYSIRLDTEWRPTSFLKFNASVVHSGYWAVDDFLSRQIAAGNSSQFTAFGVTRYESTYRTEQFGADAYEAILREQFAELAEFEPELVEFLIADGLAQYNANPFPIITDHKGPDWTPDANGKFHRADNVCLNGTIAAIPGYSGFCALGGVTEPFTAEARRNRGSAWAPSFSATAYFSGSSRAYLRYAEAYRFPSLFESTIGFSASWNPLADLKPEHSHYYEAAFIQDLRDLFGLRQNDQRADLKLTYYNNRTTDVIERSTQLQFTNIDKQVIAGFELQARYDSGRFFTELSAAHMTTNKVCDESVAITRDALQGRVPDCVKYGFGGGYLLTQATPEDSVNWTVGGRFLEKRLEIGGRLIWYSGYDNPQLDTFLNGGEDVAIPGYALNIPYTWGEILTFDAYARFRLNDRFSAELVGTNLNNRFYVDPLTRTLNPAPGRTVRLSLTGRF</sequence>
<name>A0A4S1X3D5_9SPHN</name>
<feature type="domain" description="Secretin/TonB short N-terminal" evidence="15">
    <location>
        <begin position="71"/>
        <end position="121"/>
    </location>
</feature>
<dbReference type="PANTHER" id="PTHR30069">
    <property type="entry name" value="TONB-DEPENDENT OUTER MEMBRANE RECEPTOR"/>
    <property type="match status" value="1"/>
</dbReference>
<organism evidence="16 17">
    <name type="scientific">Sphingomonas gei</name>
    <dbReference type="NCBI Taxonomy" id="1395960"/>
    <lineage>
        <taxon>Bacteria</taxon>
        <taxon>Pseudomonadati</taxon>
        <taxon>Pseudomonadota</taxon>
        <taxon>Alphaproteobacteria</taxon>
        <taxon>Sphingomonadales</taxon>
        <taxon>Sphingomonadaceae</taxon>
        <taxon>Sphingomonas</taxon>
    </lineage>
</organism>
<dbReference type="InterPro" id="IPR012910">
    <property type="entry name" value="Plug_dom"/>
</dbReference>
<dbReference type="Gene3D" id="3.55.50.30">
    <property type="match status" value="1"/>
</dbReference>
<dbReference type="GO" id="GO:0009279">
    <property type="term" value="C:cell outer membrane"/>
    <property type="evidence" value="ECO:0007669"/>
    <property type="project" value="UniProtKB-SubCell"/>
</dbReference>
<dbReference type="PROSITE" id="PS52016">
    <property type="entry name" value="TONB_DEPENDENT_REC_3"/>
    <property type="match status" value="1"/>
</dbReference>
<evidence type="ECO:0000256" key="2">
    <source>
        <dbReference type="ARBA" id="ARBA00009810"/>
    </source>
</evidence>
<evidence type="ECO:0000256" key="9">
    <source>
        <dbReference type="ARBA" id="ARBA00023077"/>
    </source>
</evidence>
<keyword evidence="9 14" id="KW-0798">TonB box</keyword>
<evidence type="ECO:0000256" key="7">
    <source>
        <dbReference type="ARBA" id="ARBA00022729"/>
    </source>
</evidence>
<dbReference type="AlphaFoldDB" id="A0A4S1X3D5"/>
<dbReference type="Pfam" id="PF07660">
    <property type="entry name" value="STN"/>
    <property type="match status" value="1"/>
</dbReference>
<evidence type="ECO:0000256" key="6">
    <source>
        <dbReference type="ARBA" id="ARBA00022692"/>
    </source>
</evidence>
<evidence type="ECO:0000256" key="5">
    <source>
        <dbReference type="ARBA" id="ARBA00022496"/>
    </source>
</evidence>
<keyword evidence="8" id="KW-0408">Iron</keyword>
<dbReference type="InterPro" id="IPR010917">
    <property type="entry name" value="TonB_rcpt_CS"/>
</dbReference>
<dbReference type="GO" id="GO:0044718">
    <property type="term" value="P:siderophore transmembrane transport"/>
    <property type="evidence" value="ECO:0007669"/>
    <property type="project" value="TreeGrafter"/>
</dbReference>
<keyword evidence="3 12" id="KW-0813">Transport</keyword>
<dbReference type="SMART" id="SM00965">
    <property type="entry name" value="STN"/>
    <property type="match status" value="1"/>
</dbReference>
<evidence type="ECO:0000256" key="10">
    <source>
        <dbReference type="ARBA" id="ARBA00023136"/>
    </source>
</evidence>
<gene>
    <name evidence="16" type="ORF">E5A73_20765</name>
</gene>
<keyword evidence="10 12" id="KW-0472">Membrane</keyword>
<proteinExistence type="inferred from homology"/>
<evidence type="ECO:0000256" key="11">
    <source>
        <dbReference type="ARBA" id="ARBA00023237"/>
    </source>
</evidence>
<keyword evidence="16" id="KW-0675">Receptor</keyword>
<evidence type="ECO:0000256" key="14">
    <source>
        <dbReference type="RuleBase" id="RU003357"/>
    </source>
</evidence>
<dbReference type="InterPro" id="IPR036942">
    <property type="entry name" value="Beta-barrel_TonB_sf"/>
</dbReference>
<keyword evidence="17" id="KW-1185">Reference proteome</keyword>
<evidence type="ECO:0000256" key="8">
    <source>
        <dbReference type="ARBA" id="ARBA00023004"/>
    </source>
</evidence>
<keyword evidence="7" id="KW-0732">Signal</keyword>
<keyword evidence="11 12" id="KW-0998">Cell outer membrane</keyword>
<evidence type="ECO:0000313" key="17">
    <source>
        <dbReference type="Proteomes" id="UP000306147"/>
    </source>
</evidence>
<comment type="similarity">
    <text evidence="2 12 14">Belongs to the TonB-dependent receptor family.</text>
</comment>
<dbReference type="GO" id="GO:0015344">
    <property type="term" value="F:siderophore uptake transmembrane transporter activity"/>
    <property type="evidence" value="ECO:0007669"/>
    <property type="project" value="TreeGrafter"/>
</dbReference>
<dbReference type="SUPFAM" id="SSF56935">
    <property type="entry name" value="Porins"/>
    <property type="match status" value="1"/>
</dbReference>
<evidence type="ECO:0000256" key="1">
    <source>
        <dbReference type="ARBA" id="ARBA00004571"/>
    </source>
</evidence>
<evidence type="ECO:0000256" key="4">
    <source>
        <dbReference type="ARBA" id="ARBA00022452"/>
    </source>
</evidence>
<keyword evidence="6 12" id="KW-0812">Transmembrane</keyword>
<feature type="short sequence motif" description="TonB C-terminal box" evidence="13">
    <location>
        <begin position="1023"/>
        <end position="1040"/>
    </location>
</feature>
<dbReference type="InterPro" id="IPR037066">
    <property type="entry name" value="Plug_dom_sf"/>
</dbReference>
<reference evidence="16 17" key="1">
    <citation type="submission" date="2019-04" db="EMBL/GenBank/DDBJ databases">
        <title>Sphingomonas psychrotolerans sp. nov., isolated from soil in the Tianshan Mountains, Xinjiang, China.</title>
        <authorList>
            <person name="Luo Y."/>
            <person name="Sheng H."/>
        </authorList>
    </citation>
    <scope>NUCLEOTIDE SEQUENCE [LARGE SCALE GENOMIC DNA]</scope>
    <source>
        <strain evidence="16 17">ZFGT-11</strain>
    </source>
</reference>
<keyword evidence="5" id="KW-0406">Ion transport</keyword>
<dbReference type="InterPro" id="IPR011662">
    <property type="entry name" value="Secretin/TonB_short_N"/>
</dbReference>
<evidence type="ECO:0000259" key="15">
    <source>
        <dbReference type="SMART" id="SM00965"/>
    </source>
</evidence>
<comment type="caution">
    <text evidence="16">The sequence shown here is derived from an EMBL/GenBank/DDBJ whole genome shotgun (WGS) entry which is preliminary data.</text>
</comment>
<dbReference type="PROSITE" id="PS01156">
    <property type="entry name" value="TONB_DEPENDENT_REC_2"/>
    <property type="match status" value="1"/>
</dbReference>